<dbReference type="CDD" id="cd06261">
    <property type="entry name" value="TM_PBP2"/>
    <property type="match status" value="1"/>
</dbReference>
<keyword evidence="5 7" id="KW-1133">Transmembrane helix</keyword>
<evidence type="ECO:0000256" key="7">
    <source>
        <dbReference type="SAM" id="Phobius"/>
    </source>
</evidence>
<dbReference type="InterPro" id="IPR051393">
    <property type="entry name" value="ABC_transporter_permease"/>
</dbReference>
<feature type="transmembrane region" description="Helical" evidence="7">
    <location>
        <begin position="159"/>
        <end position="180"/>
    </location>
</feature>
<comment type="caution">
    <text evidence="9">The sequence shown here is derived from an EMBL/GenBank/DDBJ whole genome shotgun (WGS) entry which is preliminary data.</text>
</comment>
<keyword evidence="4 7" id="KW-0812">Transmembrane</keyword>
<comment type="subcellular location">
    <subcellularLocation>
        <location evidence="1">Cell membrane</location>
        <topology evidence="1">Multi-pass membrane protein</topology>
    </subcellularLocation>
</comment>
<name>A0A9W6DFQ3_9FIRM</name>
<dbReference type="GO" id="GO:0055085">
    <property type="term" value="P:transmembrane transport"/>
    <property type="evidence" value="ECO:0007669"/>
    <property type="project" value="InterPro"/>
</dbReference>
<evidence type="ECO:0000256" key="6">
    <source>
        <dbReference type="ARBA" id="ARBA00023136"/>
    </source>
</evidence>
<feature type="transmembrane region" description="Helical" evidence="7">
    <location>
        <begin position="76"/>
        <end position="95"/>
    </location>
</feature>
<evidence type="ECO:0000313" key="10">
    <source>
        <dbReference type="Proteomes" id="UP001144256"/>
    </source>
</evidence>
<evidence type="ECO:0000256" key="2">
    <source>
        <dbReference type="ARBA" id="ARBA00022448"/>
    </source>
</evidence>
<feature type="domain" description="ABC transmembrane type-1" evidence="8">
    <location>
        <begin position="70"/>
        <end position="291"/>
    </location>
</feature>
<dbReference type="PROSITE" id="PS50928">
    <property type="entry name" value="ABC_TM1"/>
    <property type="match status" value="1"/>
</dbReference>
<keyword evidence="9" id="KW-0067">ATP-binding</keyword>
<dbReference type="SUPFAM" id="SSF161098">
    <property type="entry name" value="MetI-like"/>
    <property type="match status" value="1"/>
</dbReference>
<keyword evidence="9" id="KW-0547">Nucleotide-binding</keyword>
<dbReference type="Proteomes" id="UP001144256">
    <property type="component" value="Unassembled WGS sequence"/>
</dbReference>
<sequence length="302" mass="34490">MKKHKLPIILMFVSPALLCYLLVFFYPTIRTTFMSFFNIKNIMDGVHKWEFVGLDNYIAIWKSDLFVQSMINFIKIWFFGGIIVFVIAMLMSVILTSGIKGKSFFRAVIYLPNVVSAVAMGTMWIQYVYNPKYGLFKTLFEFLGLENLAAIKWTTPDNIFWAMLIAFNFGMVGYFMLIYISGIERIPATFYEAATLEGANIFVKFYRITLPLLKGVIKTTLVLWTISDVGFFVWSQVFSMLNPVPGTVTPMVYMYQSIFGNNMIVTDRNVGLGATVGVLLMVIVVIVFALTNLLIKEEDVEF</sequence>
<keyword evidence="3" id="KW-1003">Cell membrane</keyword>
<dbReference type="GO" id="GO:0005524">
    <property type="term" value="F:ATP binding"/>
    <property type="evidence" value="ECO:0007669"/>
    <property type="project" value="UniProtKB-KW"/>
</dbReference>
<keyword evidence="2" id="KW-0813">Transport</keyword>
<keyword evidence="6 7" id="KW-0472">Membrane</keyword>
<gene>
    <name evidence="9" type="ORF">SH1V18_21530</name>
</gene>
<dbReference type="InterPro" id="IPR000515">
    <property type="entry name" value="MetI-like"/>
</dbReference>
<protein>
    <submittedName>
        <fullName evidence="9">Sugar ABC transporter ATP-binding protein</fullName>
    </submittedName>
</protein>
<evidence type="ECO:0000256" key="1">
    <source>
        <dbReference type="ARBA" id="ARBA00004651"/>
    </source>
</evidence>
<dbReference type="EMBL" id="BRLB01000005">
    <property type="protein sequence ID" value="GKX29673.1"/>
    <property type="molecule type" value="Genomic_DNA"/>
</dbReference>
<evidence type="ECO:0000259" key="8">
    <source>
        <dbReference type="PROSITE" id="PS50928"/>
    </source>
</evidence>
<evidence type="ECO:0000256" key="5">
    <source>
        <dbReference type="ARBA" id="ARBA00022989"/>
    </source>
</evidence>
<dbReference type="PANTHER" id="PTHR30193:SF37">
    <property type="entry name" value="INNER MEMBRANE ABC TRANSPORTER PERMEASE PROTEIN YCJO"/>
    <property type="match status" value="1"/>
</dbReference>
<feature type="transmembrane region" description="Helical" evidence="7">
    <location>
        <begin position="270"/>
        <end position="295"/>
    </location>
</feature>
<proteinExistence type="predicted"/>
<dbReference type="Gene3D" id="1.10.3720.10">
    <property type="entry name" value="MetI-like"/>
    <property type="match status" value="1"/>
</dbReference>
<evidence type="ECO:0000256" key="3">
    <source>
        <dbReference type="ARBA" id="ARBA00022475"/>
    </source>
</evidence>
<evidence type="ECO:0000256" key="4">
    <source>
        <dbReference type="ARBA" id="ARBA00022692"/>
    </source>
</evidence>
<dbReference type="InterPro" id="IPR035906">
    <property type="entry name" value="MetI-like_sf"/>
</dbReference>
<evidence type="ECO:0000313" key="9">
    <source>
        <dbReference type="EMBL" id="GKX29673.1"/>
    </source>
</evidence>
<reference evidence="9" key="1">
    <citation type="submission" date="2022-06" db="EMBL/GenBank/DDBJ databases">
        <title>Vallitalea longa sp. nov., an anaerobic bacterium isolated from marine sediment.</title>
        <authorList>
            <person name="Hirano S."/>
            <person name="Terahara T."/>
            <person name="Mori K."/>
            <person name="Hamada M."/>
            <person name="Matsumoto R."/>
            <person name="Kobayashi T."/>
        </authorList>
    </citation>
    <scope>NUCLEOTIDE SEQUENCE</scope>
    <source>
        <strain evidence="9">SH18-1</strain>
    </source>
</reference>
<accession>A0A9W6DFQ3</accession>
<dbReference type="PANTHER" id="PTHR30193">
    <property type="entry name" value="ABC TRANSPORTER PERMEASE PROTEIN"/>
    <property type="match status" value="1"/>
</dbReference>
<dbReference type="RefSeq" id="WP_281815264.1">
    <property type="nucleotide sequence ID" value="NZ_BRLB01000005.1"/>
</dbReference>
<dbReference type="AlphaFoldDB" id="A0A9W6DFQ3"/>
<organism evidence="9 10">
    <name type="scientific">Vallitalea longa</name>
    <dbReference type="NCBI Taxonomy" id="2936439"/>
    <lineage>
        <taxon>Bacteria</taxon>
        <taxon>Bacillati</taxon>
        <taxon>Bacillota</taxon>
        <taxon>Clostridia</taxon>
        <taxon>Lachnospirales</taxon>
        <taxon>Vallitaleaceae</taxon>
        <taxon>Vallitalea</taxon>
    </lineage>
</organism>
<feature type="transmembrane region" description="Helical" evidence="7">
    <location>
        <begin position="107"/>
        <end position="129"/>
    </location>
</feature>
<keyword evidence="10" id="KW-1185">Reference proteome</keyword>
<dbReference type="GO" id="GO:0005886">
    <property type="term" value="C:plasma membrane"/>
    <property type="evidence" value="ECO:0007669"/>
    <property type="project" value="UniProtKB-SubCell"/>
</dbReference>
<feature type="transmembrane region" description="Helical" evidence="7">
    <location>
        <begin position="7"/>
        <end position="26"/>
    </location>
</feature>